<dbReference type="Pfam" id="PF01663">
    <property type="entry name" value="Phosphodiest"/>
    <property type="match status" value="1"/>
</dbReference>
<evidence type="ECO:0000313" key="2">
    <source>
        <dbReference type="Proteomes" id="UP000273326"/>
    </source>
</evidence>
<evidence type="ECO:0000313" key="1">
    <source>
        <dbReference type="EMBL" id="AZP03290.1"/>
    </source>
</evidence>
<keyword evidence="2" id="KW-1185">Reference proteome</keyword>
<accession>A0A3S9H7G5</accession>
<dbReference type="Gene3D" id="3.40.720.10">
    <property type="entry name" value="Alkaline Phosphatase, subunit A"/>
    <property type="match status" value="1"/>
</dbReference>
<organism evidence="1 2">
    <name type="scientific">Jeotgalibaca ciconiae</name>
    <dbReference type="NCBI Taxonomy" id="2496265"/>
    <lineage>
        <taxon>Bacteria</taxon>
        <taxon>Bacillati</taxon>
        <taxon>Bacillota</taxon>
        <taxon>Bacilli</taxon>
        <taxon>Lactobacillales</taxon>
        <taxon>Carnobacteriaceae</taxon>
        <taxon>Jeotgalibaca</taxon>
    </lineage>
</organism>
<dbReference type="Proteomes" id="UP000273326">
    <property type="component" value="Chromosome"/>
</dbReference>
<dbReference type="RefSeq" id="WP_126108391.1">
    <property type="nucleotide sequence ID" value="NZ_CP034465.1"/>
</dbReference>
<dbReference type="PANTHER" id="PTHR10151:SF120">
    <property type="entry name" value="BIS(5'-ADENOSYL)-TRIPHOSPHATASE"/>
    <property type="match status" value="1"/>
</dbReference>
<dbReference type="CDD" id="cd16018">
    <property type="entry name" value="Enpp"/>
    <property type="match status" value="1"/>
</dbReference>
<dbReference type="GO" id="GO:0016787">
    <property type="term" value="F:hydrolase activity"/>
    <property type="evidence" value="ECO:0007669"/>
    <property type="project" value="UniProtKB-ARBA"/>
</dbReference>
<dbReference type="InterPro" id="IPR002591">
    <property type="entry name" value="Phosphodiest/P_Trfase"/>
</dbReference>
<dbReference type="KEGG" id="jeh:EJN90_00630"/>
<dbReference type="AlphaFoldDB" id="A0A3S9H7G5"/>
<sequence length="434" mass="49439">MTKKKLYIISLDAFGDADLQFASTLPNFKKIMDSSAQVIGVRTVYPSLTYMAHTSIVTGMYPEKHGIINNTHLQPERTAPDWYWYASEIKVPTIFDVAKKAGYSIASLLWPVTGRSKMIDYNIAEIFPTRPWQKQVMVSAYASSLRYLLEMNKKHKHLRKGINQPELDDFVTEVAIDTILNKKPDILALHLVDLDSMRHEYGVRSNQAKEALIRMDNRLGRILDAMEEADIAKDTVLAVLGDHYQIDTHTVVRPNYLFLDKGWITKNKKNMITSWKVIVKSADGAAYIYRKDPSITNKMILDALKGIDSRIETIYTSDDTKWDGADSNCIFLIEAKSGYYFADDVIYPFMESTAKTVKDRKLLKATHGFHPEKKNYTTMLLLSGPGIDKEARMEQARLVDEGPTFLHAIGLKYPTKTDGRVLHELFLNDSIKKQ</sequence>
<dbReference type="OrthoDB" id="9779418at2"/>
<gene>
    <name evidence="1" type="ORF">EJN90_00630</name>
</gene>
<name>A0A3S9H7G5_9LACT</name>
<proteinExistence type="predicted"/>
<dbReference type="InterPro" id="IPR017850">
    <property type="entry name" value="Alkaline_phosphatase_core_sf"/>
</dbReference>
<reference evidence="2" key="1">
    <citation type="submission" date="2018-12" db="EMBL/GenBank/DDBJ databases">
        <title>Complete genome sequencing of Jeotgalibaca sp. H21T32.</title>
        <authorList>
            <person name="Bae J.-W."/>
            <person name="Lee S.-Y."/>
        </authorList>
    </citation>
    <scope>NUCLEOTIDE SEQUENCE [LARGE SCALE GENOMIC DNA]</scope>
    <source>
        <strain evidence="2">H21T32</strain>
    </source>
</reference>
<dbReference type="SUPFAM" id="SSF53649">
    <property type="entry name" value="Alkaline phosphatase-like"/>
    <property type="match status" value="1"/>
</dbReference>
<dbReference type="EMBL" id="CP034465">
    <property type="protein sequence ID" value="AZP03290.1"/>
    <property type="molecule type" value="Genomic_DNA"/>
</dbReference>
<protein>
    <submittedName>
        <fullName evidence="1">Alkaline phosphatase family protein</fullName>
    </submittedName>
</protein>
<dbReference type="PANTHER" id="PTHR10151">
    <property type="entry name" value="ECTONUCLEOTIDE PYROPHOSPHATASE/PHOSPHODIESTERASE"/>
    <property type="match status" value="1"/>
</dbReference>